<evidence type="ECO:0000256" key="1">
    <source>
        <dbReference type="SAM" id="MobiDB-lite"/>
    </source>
</evidence>
<dbReference type="EMBL" id="ADOT01000014">
    <property type="protein sequence ID" value="EGX53138.1"/>
    <property type="molecule type" value="Genomic_DNA"/>
</dbReference>
<dbReference type="OMA" id="GAMYEVE"/>
<keyword evidence="3" id="KW-1185">Reference proteome</keyword>
<accession>G1X0W5</accession>
<dbReference type="eggNOG" id="ENOG502QSYK">
    <property type="taxonomic scope" value="Eukaryota"/>
</dbReference>
<name>G1X0W5_ARTOA</name>
<feature type="region of interest" description="Disordered" evidence="1">
    <location>
        <begin position="1174"/>
        <end position="1194"/>
    </location>
</feature>
<dbReference type="HOGENOM" id="CLU_006454_0_0_1"/>
<dbReference type="OrthoDB" id="2992173at2759"/>
<feature type="region of interest" description="Disordered" evidence="1">
    <location>
        <begin position="101"/>
        <end position="128"/>
    </location>
</feature>
<organism evidence="2 3">
    <name type="scientific">Arthrobotrys oligospora (strain ATCC 24927 / CBS 115.81 / DSM 1491)</name>
    <name type="common">Nematode-trapping fungus</name>
    <name type="synonym">Didymozoophaga oligospora</name>
    <dbReference type="NCBI Taxonomy" id="756982"/>
    <lineage>
        <taxon>Eukaryota</taxon>
        <taxon>Fungi</taxon>
        <taxon>Dikarya</taxon>
        <taxon>Ascomycota</taxon>
        <taxon>Pezizomycotina</taxon>
        <taxon>Orbiliomycetes</taxon>
        <taxon>Orbiliales</taxon>
        <taxon>Orbiliaceae</taxon>
        <taxon>Orbilia</taxon>
        <taxon>Orbilia oligospora</taxon>
    </lineage>
</organism>
<feature type="compositionally biased region" description="Basic and acidic residues" evidence="1">
    <location>
        <begin position="753"/>
        <end position="766"/>
    </location>
</feature>
<dbReference type="RefSeq" id="XP_011118127.1">
    <property type="nucleotide sequence ID" value="XM_011119825.1"/>
</dbReference>
<feature type="region of interest" description="Disordered" evidence="1">
    <location>
        <begin position="747"/>
        <end position="780"/>
    </location>
</feature>
<dbReference type="STRING" id="756982.G1X0W5"/>
<dbReference type="InParanoid" id="G1X0W5"/>
<protein>
    <submittedName>
        <fullName evidence="2">Uncharacterized protein</fullName>
    </submittedName>
</protein>
<comment type="caution">
    <text evidence="2">The sequence shown here is derived from an EMBL/GenBank/DDBJ whole genome shotgun (WGS) entry which is preliminary data.</text>
</comment>
<feature type="compositionally biased region" description="Polar residues" evidence="1">
    <location>
        <begin position="1182"/>
        <end position="1194"/>
    </location>
</feature>
<dbReference type="GeneID" id="22889060"/>
<evidence type="ECO:0000313" key="3">
    <source>
        <dbReference type="Proteomes" id="UP000008784"/>
    </source>
</evidence>
<evidence type="ECO:0000313" key="2">
    <source>
        <dbReference type="EMBL" id="EGX53138.1"/>
    </source>
</evidence>
<dbReference type="Proteomes" id="UP000008784">
    <property type="component" value="Unassembled WGS sequence"/>
</dbReference>
<reference evidence="2 3" key="1">
    <citation type="journal article" date="2011" name="PLoS Pathog.">
        <title>Genomic and proteomic analyses of the fungus Arthrobotrys oligospora provide insights into nematode-trap formation.</title>
        <authorList>
            <person name="Yang J."/>
            <person name="Wang L."/>
            <person name="Ji X."/>
            <person name="Feng Y."/>
            <person name="Li X."/>
            <person name="Zou C."/>
            <person name="Xu J."/>
            <person name="Ren Y."/>
            <person name="Mi Q."/>
            <person name="Wu J."/>
            <person name="Liu S."/>
            <person name="Liu Y."/>
            <person name="Huang X."/>
            <person name="Wang H."/>
            <person name="Niu X."/>
            <person name="Li J."/>
            <person name="Liang L."/>
            <person name="Luo Y."/>
            <person name="Ji K."/>
            <person name="Zhou W."/>
            <person name="Yu Z."/>
            <person name="Li G."/>
            <person name="Liu Y."/>
            <person name="Li L."/>
            <person name="Qiao M."/>
            <person name="Feng L."/>
            <person name="Zhang K.-Q."/>
        </authorList>
    </citation>
    <scope>NUCLEOTIDE SEQUENCE [LARGE SCALE GENOMIC DNA]</scope>
    <source>
        <strain evidence="3">ATCC 24927 / CBS 115.81 / DSM 1491</strain>
    </source>
</reference>
<proteinExistence type="predicted"/>
<gene>
    <name evidence="2" type="ORF">AOL_s00006g516</name>
</gene>
<sequence length="1460" mass="161405">MPSIDDVLLLPMKVDAFVLNDAVCSGDETLGAKIAPITQPNYTFLRLTDSYIQSDILNQTDLHYVTPADCNSRFTDLGTGEKHTNREGVYVHWTVPRPYRTGTRVTQTPNIPEDPKDGTKAPVADPSSTRYQELPNRWLIVRFIPDMTTILPVGMQSVVPQVDAWIVESDRKSTLDQLNDSVDLQVDVSPFIAAAEGAAAKIDDQAEVFIGYKESASTWTEPETPGIPPKKPRVVLSLLNSSNQLFTDFQPHNSNVLSIVDTFTYGVKDGKNTVPTKVDYAQASYYVIGWHMDPAQDPMYVSTADSAKADPRSARMTPLGIDLGPQSATAMVNWEAEKDSARILCHGAMYDVIWDSKNLPKNVPANDACKHLTQDLPISIGATPIDALLAYVRAHMQTDAGMVQELETSLHSLHALLRSQDDGVESQREAKDLLVNTNFSLNEGGLAFHLSESTSQGAGQKPILDPPLDKIRQDLQTLNSTQKLLDASLRKLKYMKWKLFSLWWTYMSNVEGKTKDTMSDSKTEVEAHMKKANALVKSVISLNKTIESLKSKIPGVMSAVDSHFAQQKDPTMMIGGIQSGWPFDFLEKLRVRIAAQIVNEVVDPASPASPANSANSGKKSAYVESLLATAKKLPAELQDAATVLLKEFNYIQPENIANVVVGDNAVLPLYHDQDLAYGNMQDSECPWRDRWGETQPWLPLFLEWEVEYTDVPFEYWSLEERTTTNARANPKLRYGIKSDVVLCDLAPQPVDSNKGKDSDKKVDGAKQKKPNPPPAPILTNTRKLSGRVLILPQPNFSLQAKVKQLISQTPAKILEGLLKDDKDGDKLSALKNQLYRLQFLSAPLSGFNNHLVTLLQGSHIKPNTRPPGETNRPLSDALDKGAGFGIPELTMIGTQSDLTPYGFQVQLSDNEPPFHPVSHGQFKLTKVNIIDKFGQAIHAAKPTPAIHERPRIYPILSEFYEPQIVPKPPATEDNIVNGIEKDDPGKCEFAQVTPRINQMARLNSTFVTLNTASPKKSDVLSWQPVDDWTNPIWGWLVTNYADCGIQLFTSDGEFYREIRFGGPSGTQDSPAWLPFPPPADSSTTTNTWQQTLLETFAQLLTNKSYLQAVVWMLDGASKISAPAPSAYAEFLNSVIGRPIALVNMGWWLELATAPYENQSKLNTLTPGITLCDDSGTKAKPSSGDNTKQGGTSQTSTEDVYNFQIKFGDKDRMYDGLIGYFDGVEGDQQNQNLDMDNLLQMATIKTFFTEVPEENTTYDKTKDPRKSIDTTTYPSFQAQYVDPDQYVEDASSYEAARQLHMSVFGAMVDPFVPIHAYSSILPIQALTLPPWTWQEAMKNMTGFFHMGPLLVTSDVPVYNPQYKLAADYSWSTAQQSIGSSVGIPAISQADWAWLQPYIDPAVEAQNQSAKSKGSDSGDALDPTAYMSLGIAKVDATPGFENGPYTAIEGYLQLKKPIMRSS</sequence>